<reference evidence="1 2" key="1">
    <citation type="submission" date="2019-07" db="EMBL/GenBank/DDBJ databases">
        <authorList>
            <person name="Duangmal K."/>
            <person name="Teo W.F.A."/>
        </authorList>
    </citation>
    <scope>NUCLEOTIDE SEQUENCE [LARGE SCALE GENOMIC DNA]</scope>
    <source>
        <strain evidence="1 2">TBRC 6029</strain>
    </source>
</reference>
<keyword evidence="2" id="KW-1185">Reference proteome</keyword>
<sequence>MEGLVPGYWVRLTLREPVGEEKRPVGQVEYVDEHGIRLSLLDGVTGEAESWDFYAPWTNVLGAVVATPNHDVRRFVEETIKRELGGPYFADVPSQQDN</sequence>
<evidence type="ECO:0000313" key="1">
    <source>
        <dbReference type="EMBL" id="TVT50729.1"/>
    </source>
</evidence>
<dbReference type="EMBL" id="VJWX01000131">
    <property type="protein sequence ID" value="TVT50729.1"/>
    <property type="molecule type" value="Genomic_DNA"/>
</dbReference>
<dbReference type="RefSeq" id="WP_144588704.1">
    <property type="nucleotide sequence ID" value="NZ_VJWX01000131.1"/>
</dbReference>
<name>A0A558CPM8_9PSEU</name>
<dbReference type="OrthoDB" id="9834308at2"/>
<proteinExistence type="predicted"/>
<dbReference type="AlphaFoldDB" id="A0A558CPM8"/>
<evidence type="ECO:0000313" key="2">
    <source>
        <dbReference type="Proteomes" id="UP000320011"/>
    </source>
</evidence>
<organism evidence="1 2">
    <name type="scientific">Amycolatopsis rhizosphaerae</name>
    <dbReference type="NCBI Taxonomy" id="2053003"/>
    <lineage>
        <taxon>Bacteria</taxon>
        <taxon>Bacillati</taxon>
        <taxon>Actinomycetota</taxon>
        <taxon>Actinomycetes</taxon>
        <taxon>Pseudonocardiales</taxon>
        <taxon>Pseudonocardiaceae</taxon>
        <taxon>Amycolatopsis</taxon>
    </lineage>
</organism>
<accession>A0A558CPM8</accession>
<reference evidence="1 2" key="2">
    <citation type="submission" date="2019-08" db="EMBL/GenBank/DDBJ databases">
        <title>Amycolatopsis acidicola sp. nov., isolated from peat swamp forest soil.</title>
        <authorList>
            <person name="Srisuk N."/>
        </authorList>
    </citation>
    <scope>NUCLEOTIDE SEQUENCE [LARGE SCALE GENOMIC DNA]</scope>
    <source>
        <strain evidence="1 2">TBRC 6029</strain>
    </source>
</reference>
<comment type="caution">
    <text evidence="1">The sequence shown here is derived from an EMBL/GenBank/DDBJ whole genome shotgun (WGS) entry which is preliminary data.</text>
</comment>
<dbReference type="Proteomes" id="UP000320011">
    <property type="component" value="Unassembled WGS sequence"/>
</dbReference>
<gene>
    <name evidence="1" type="ORF">FNH05_15295</name>
</gene>
<protein>
    <submittedName>
        <fullName evidence="1">Uncharacterized protein</fullName>
    </submittedName>
</protein>